<dbReference type="Pfam" id="PF11984">
    <property type="entry name" value="DUF3485"/>
    <property type="match status" value="1"/>
</dbReference>
<evidence type="ECO:0000313" key="10">
    <source>
        <dbReference type="EMBL" id="AAZ47142.1"/>
    </source>
</evidence>
<dbReference type="InterPro" id="IPR013426">
    <property type="entry name" value="EpsH-like"/>
</dbReference>
<keyword evidence="4 8" id="KW-0812">Transmembrane</keyword>
<dbReference type="NCBIfam" id="TIGR02602">
    <property type="entry name" value="8TM_EpsH"/>
    <property type="match status" value="1"/>
</dbReference>
<accession>Q47DD9</accession>
<evidence type="ECO:0000256" key="2">
    <source>
        <dbReference type="ARBA" id="ARBA00022475"/>
    </source>
</evidence>
<dbReference type="NCBIfam" id="TIGR02914">
    <property type="entry name" value="EpsI_fam"/>
    <property type="match status" value="1"/>
</dbReference>
<feature type="transmembrane region" description="Helical" evidence="8">
    <location>
        <begin position="45"/>
        <end position="61"/>
    </location>
</feature>
<evidence type="ECO:0000256" key="3">
    <source>
        <dbReference type="ARBA" id="ARBA00022670"/>
    </source>
</evidence>
<protein>
    <recommendedName>
        <fullName evidence="9">Methanolan biosynthesis EpsI domain-containing protein</fullName>
    </recommendedName>
</protein>
<dbReference type="KEGG" id="dar:Daro_2406"/>
<evidence type="ECO:0000256" key="4">
    <source>
        <dbReference type="ARBA" id="ARBA00022692"/>
    </source>
</evidence>
<comment type="subcellular location">
    <subcellularLocation>
        <location evidence="1">Cell membrane</location>
        <topology evidence="1">Multi-pass membrane protein</topology>
    </subcellularLocation>
</comment>
<dbReference type="InterPro" id="IPR026392">
    <property type="entry name" value="Exo/Archaeosortase_dom"/>
</dbReference>
<dbReference type="NCBIfam" id="TIGR04178">
    <property type="entry name" value="exo_archaeo"/>
    <property type="match status" value="1"/>
</dbReference>
<dbReference type="STRING" id="159087.Daro_2406"/>
<dbReference type="AlphaFoldDB" id="Q47DD9"/>
<feature type="transmembrane region" description="Helical" evidence="8">
    <location>
        <begin position="125"/>
        <end position="143"/>
    </location>
</feature>
<dbReference type="OrthoDB" id="9797363at2"/>
<sequence length="505" mass="55680">MFLVTRLPTAWLRTLPLLLALIGWILFWYWGTMSAMLEIWARSDTYAHAFIVPPIALWLIWRKRDELLAIQPTASGWLALPLAVATFAWLLGQLTAVNALTQFALVITLILSIMSLLGLRISRHIAFPLAFLLFSVPIGDFMMPKLMDWTAAFTVTALRATGIPVYQEGNQFVIPSGNWSVVEACSGIRYIIASVTVGTLFAYLNFVTLRRRLIFILVSMLVPVVANWLRAYMIVMLGHFSGNKLAAGVDHLIYGWLFFGVVIMAMFMIGTRWAESPAASQPALFTSPTTAKSGWLASLIIALLAAAGPLAFAAIDKLDKASEPKLPTLSIENGWQNRPLFASWQPAYDSPPAKLQTAFSQDAKTVGLYVAYYRNQDYQRKLVTSTNMLAKSNDTVWSVLSRDTANINIDGLPPVVRTAQILGKDTSPPSNLIVWQWYWVNGKLVTSEAEAKLQTALSRLRGAGDDSAVIMIYAPSESAADTLPAFSTQAAGTINQWLAATRDAR</sequence>
<reference evidence="10" key="1">
    <citation type="submission" date="2005-08" db="EMBL/GenBank/DDBJ databases">
        <title>Complete sequence of Dechloromonas aromatica RCB.</title>
        <authorList>
            <person name="Salinero K.K."/>
            <person name="Copeland A."/>
            <person name="Lucas S."/>
            <person name="Lapidus A."/>
            <person name="Barry K."/>
            <person name="Detter J.C."/>
            <person name="Glavina T."/>
            <person name="Hammon N."/>
            <person name="Israni S."/>
            <person name="Pitluck S."/>
            <person name="Di Bartolo G."/>
            <person name="Trong S."/>
            <person name="Schmutz J."/>
            <person name="Larimer F."/>
            <person name="Land M."/>
            <person name="Ivanova N."/>
            <person name="Richardson P."/>
        </authorList>
    </citation>
    <scope>NUCLEOTIDE SEQUENCE</scope>
    <source>
        <strain evidence="10">RCB</strain>
    </source>
</reference>
<keyword evidence="7 8" id="KW-0472">Membrane</keyword>
<feature type="domain" description="Methanolan biosynthesis EpsI" evidence="9">
    <location>
        <begin position="301"/>
        <end position="489"/>
    </location>
</feature>
<evidence type="ECO:0000256" key="7">
    <source>
        <dbReference type="ARBA" id="ARBA00023136"/>
    </source>
</evidence>
<dbReference type="GO" id="GO:0006508">
    <property type="term" value="P:proteolysis"/>
    <property type="evidence" value="ECO:0007669"/>
    <property type="project" value="UniProtKB-KW"/>
</dbReference>
<feature type="transmembrane region" description="Helical" evidence="8">
    <location>
        <begin position="253"/>
        <end position="274"/>
    </location>
</feature>
<organism evidence="10">
    <name type="scientific">Dechloromonas aromatica (strain RCB)</name>
    <dbReference type="NCBI Taxonomy" id="159087"/>
    <lineage>
        <taxon>Bacteria</taxon>
        <taxon>Pseudomonadati</taxon>
        <taxon>Pseudomonadota</taxon>
        <taxon>Betaproteobacteria</taxon>
        <taxon>Rhodocyclales</taxon>
        <taxon>Azonexaceae</taxon>
        <taxon>Dechloromonas</taxon>
    </lineage>
</organism>
<dbReference type="InterPro" id="IPR019127">
    <property type="entry name" value="Exosortase"/>
</dbReference>
<proteinExistence type="predicted"/>
<dbReference type="GO" id="GO:0005886">
    <property type="term" value="C:plasma membrane"/>
    <property type="evidence" value="ECO:0007669"/>
    <property type="project" value="UniProtKB-SubCell"/>
</dbReference>
<gene>
    <name evidence="10" type="ordered locus">Daro_2406</name>
</gene>
<dbReference type="InterPro" id="IPR014263">
    <property type="entry name" value="Methanolan_biosynth_EpsI"/>
</dbReference>
<evidence type="ECO:0000256" key="1">
    <source>
        <dbReference type="ARBA" id="ARBA00004651"/>
    </source>
</evidence>
<dbReference type="InterPro" id="IPR017540">
    <property type="entry name" value="Exosortase-1"/>
</dbReference>
<dbReference type="eggNOG" id="COG1269">
    <property type="taxonomic scope" value="Bacteria"/>
</dbReference>
<dbReference type="GO" id="GO:0008233">
    <property type="term" value="F:peptidase activity"/>
    <property type="evidence" value="ECO:0007669"/>
    <property type="project" value="UniProtKB-KW"/>
</dbReference>
<keyword evidence="3" id="KW-0645">Protease</keyword>
<dbReference type="HOGENOM" id="CLU_039817_1_0_4"/>
<dbReference type="NCBIfam" id="TIGR03109">
    <property type="entry name" value="exosort_XrtA"/>
    <property type="match status" value="1"/>
</dbReference>
<evidence type="ECO:0000256" key="6">
    <source>
        <dbReference type="ARBA" id="ARBA00022989"/>
    </source>
</evidence>
<feature type="transmembrane region" description="Helical" evidence="8">
    <location>
        <begin position="187"/>
        <end position="206"/>
    </location>
</feature>
<evidence type="ECO:0000256" key="8">
    <source>
        <dbReference type="SAM" id="Phobius"/>
    </source>
</evidence>
<evidence type="ECO:0000256" key="5">
    <source>
        <dbReference type="ARBA" id="ARBA00022801"/>
    </source>
</evidence>
<keyword evidence="5" id="KW-0378">Hydrolase</keyword>
<feature type="transmembrane region" description="Helical" evidence="8">
    <location>
        <begin position="73"/>
        <end position="91"/>
    </location>
</feature>
<feature type="transmembrane region" description="Helical" evidence="8">
    <location>
        <begin position="97"/>
        <end position="118"/>
    </location>
</feature>
<feature type="transmembrane region" description="Helical" evidence="8">
    <location>
        <begin position="295"/>
        <end position="315"/>
    </location>
</feature>
<keyword evidence="2" id="KW-1003">Cell membrane</keyword>
<evidence type="ECO:0000259" key="9">
    <source>
        <dbReference type="Pfam" id="PF11984"/>
    </source>
</evidence>
<feature type="transmembrane region" description="Helical" evidence="8">
    <location>
        <begin position="12"/>
        <end position="30"/>
    </location>
</feature>
<name>Q47DD9_DECAR</name>
<feature type="transmembrane region" description="Helical" evidence="8">
    <location>
        <begin position="213"/>
        <end position="233"/>
    </location>
</feature>
<keyword evidence="6 8" id="KW-1133">Transmembrane helix</keyword>
<dbReference type="Pfam" id="PF09721">
    <property type="entry name" value="Exosortase_EpsH"/>
    <property type="match status" value="1"/>
</dbReference>
<dbReference type="EMBL" id="CP000089">
    <property type="protein sequence ID" value="AAZ47142.1"/>
    <property type="molecule type" value="Genomic_DNA"/>
</dbReference>